<feature type="region of interest" description="Disordered" evidence="3">
    <location>
        <begin position="543"/>
        <end position="586"/>
    </location>
</feature>
<dbReference type="InterPro" id="IPR011990">
    <property type="entry name" value="TPR-like_helical_dom_sf"/>
</dbReference>
<evidence type="ECO:0000313" key="5">
    <source>
        <dbReference type="Proteomes" id="UP001465976"/>
    </source>
</evidence>
<feature type="region of interest" description="Disordered" evidence="3">
    <location>
        <begin position="502"/>
        <end position="521"/>
    </location>
</feature>
<dbReference type="PANTHER" id="PTHR47942">
    <property type="entry name" value="TETRATRICOPEPTIDE REPEAT (TPR)-LIKE SUPERFAMILY PROTEIN-RELATED"/>
    <property type="match status" value="1"/>
</dbReference>
<dbReference type="Proteomes" id="UP001465976">
    <property type="component" value="Unassembled WGS sequence"/>
</dbReference>
<dbReference type="Pfam" id="PF13041">
    <property type="entry name" value="PPR_2"/>
    <property type="match status" value="1"/>
</dbReference>
<dbReference type="InterPro" id="IPR051222">
    <property type="entry name" value="PPR/CCM1_RNA-binding"/>
</dbReference>
<dbReference type="PROSITE" id="PS51375">
    <property type="entry name" value="PPR"/>
    <property type="match status" value="1"/>
</dbReference>
<feature type="repeat" description="PPR" evidence="2">
    <location>
        <begin position="87"/>
        <end position="121"/>
    </location>
</feature>
<keyword evidence="5" id="KW-1185">Reference proteome</keyword>
<protein>
    <recommendedName>
        <fullName evidence="6">Pentatricopeptide repeat-containing protein</fullName>
    </recommendedName>
</protein>
<dbReference type="EMBL" id="JBAHYK010000056">
    <property type="protein sequence ID" value="KAL0579552.1"/>
    <property type="molecule type" value="Genomic_DNA"/>
</dbReference>
<keyword evidence="1" id="KW-0677">Repeat</keyword>
<dbReference type="NCBIfam" id="TIGR00756">
    <property type="entry name" value="PPR"/>
    <property type="match status" value="1"/>
</dbReference>
<gene>
    <name evidence="4" type="ORF">V5O48_002481</name>
</gene>
<accession>A0ABR3FVN6</accession>
<comment type="caution">
    <text evidence="4">The sequence shown here is derived from an EMBL/GenBank/DDBJ whole genome shotgun (WGS) entry which is preliminary data.</text>
</comment>
<sequence>MLRSFSRHGQRNVFEGLAFSRCSHIKSLHNPARHTSAPIPKSRKSQSNVQRNLEAHVLSEQLRVACEGGRFTDAVKRLQSAPLDAQNIAVWNTLIWQCMKAQRYEQAYHLYIDMKRRGFSPNIRTYKTMLKGYSQVENWRGLQKQFEHVTSIYQACCQYLESLKKHDPTNKMLDVEPIASYIRILGASGLHQDIFDVFYAMDTTGPLAPNQYIFDAMFRALSESRNSESSSQNAASAKLLWTTMLKQQSKLGFPIDSHLVSAAMSLLSRGRPSDQQLAFEIAREYLGLEGPGEPKAPAKIPLEPKALGVVLEMCCFTQRWNYATHFFERVSQDYPSVVDGGHVTTYIYAHSALRTPDRAAIAFKAFERFIQRSGKPPPSPTLLAALRTCGSVDDWRYATRAFDLATGYHCHDFMDGSVNDRPRGPKEIPPHLAEALHVMFSLARRNDNQAQTRQVLRLISHIGVHNIAVREMGRFKTPPKDTLTLAEAILPVVESLLQETPSTARPHITPPDAAPTATIPPEDLRSFKSLSNDLRQFIPFGRSLSRKGPREYRGGTTRGYSGRPERTPRQPSELYTRAYSSPHHSI</sequence>
<evidence type="ECO:0000256" key="3">
    <source>
        <dbReference type="SAM" id="MobiDB-lite"/>
    </source>
</evidence>
<name>A0ABR3FVN6_9AGAR</name>
<proteinExistence type="predicted"/>
<organism evidence="4 5">
    <name type="scientific">Marasmius crinis-equi</name>
    <dbReference type="NCBI Taxonomy" id="585013"/>
    <lineage>
        <taxon>Eukaryota</taxon>
        <taxon>Fungi</taxon>
        <taxon>Dikarya</taxon>
        <taxon>Basidiomycota</taxon>
        <taxon>Agaricomycotina</taxon>
        <taxon>Agaricomycetes</taxon>
        <taxon>Agaricomycetidae</taxon>
        <taxon>Agaricales</taxon>
        <taxon>Marasmiineae</taxon>
        <taxon>Marasmiaceae</taxon>
        <taxon>Marasmius</taxon>
    </lineage>
</organism>
<evidence type="ECO:0000256" key="2">
    <source>
        <dbReference type="PROSITE-ProRule" id="PRU00708"/>
    </source>
</evidence>
<dbReference type="InterPro" id="IPR002885">
    <property type="entry name" value="PPR_rpt"/>
</dbReference>
<evidence type="ECO:0008006" key="6">
    <source>
        <dbReference type="Google" id="ProtNLM"/>
    </source>
</evidence>
<dbReference type="PANTHER" id="PTHR47942:SF63">
    <property type="entry name" value="PENTATRICOPEPTIDE REPEAT-CONTAINING PROTEIN"/>
    <property type="match status" value="1"/>
</dbReference>
<dbReference type="Gene3D" id="1.25.40.10">
    <property type="entry name" value="Tetratricopeptide repeat domain"/>
    <property type="match status" value="1"/>
</dbReference>
<reference evidence="4 5" key="1">
    <citation type="submission" date="2024-02" db="EMBL/GenBank/DDBJ databases">
        <title>A draft genome for the cacao thread blight pathogen Marasmius crinis-equi.</title>
        <authorList>
            <person name="Cohen S.P."/>
            <person name="Baruah I.K."/>
            <person name="Amoako-Attah I."/>
            <person name="Bukari Y."/>
            <person name="Meinhardt L.W."/>
            <person name="Bailey B.A."/>
        </authorList>
    </citation>
    <scope>NUCLEOTIDE SEQUENCE [LARGE SCALE GENOMIC DNA]</scope>
    <source>
        <strain evidence="4 5">GH-76</strain>
    </source>
</reference>
<evidence type="ECO:0000313" key="4">
    <source>
        <dbReference type="EMBL" id="KAL0579552.1"/>
    </source>
</evidence>
<evidence type="ECO:0000256" key="1">
    <source>
        <dbReference type="ARBA" id="ARBA00022737"/>
    </source>
</evidence>